<dbReference type="SUPFAM" id="SSF53335">
    <property type="entry name" value="S-adenosyl-L-methionine-dependent methyltransferases"/>
    <property type="match status" value="1"/>
</dbReference>
<evidence type="ECO:0000313" key="2">
    <source>
        <dbReference type="EMBL" id="MBE9114400.1"/>
    </source>
</evidence>
<gene>
    <name evidence="2" type="ORF">IQ249_00675</name>
</gene>
<feature type="domain" description="Methyltransferase" evidence="1">
    <location>
        <begin position="1"/>
        <end position="112"/>
    </location>
</feature>
<keyword evidence="2" id="KW-0808">Transferase</keyword>
<dbReference type="GO" id="GO:0008168">
    <property type="term" value="F:methyltransferase activity"/>
    <property type="evidence" value="ECO:0007669"/>
    <property type="project" value="UniProtKB-KW"/>
</dbReference>
<comment type="caution">
    <text evidence="2">The sequence shown here is derived from an EMBL/GenBank/DDBJ whole genome shotgun (WGS) entry which is preliminary data.</text>
</comment>
<dbReference type="AlphaFoldDB" id="A0A8J7B7J6"/>
<dbReference type="Gene3D" id="3.40.50.150">
    <property type="entry name" value="Vaccinia Virus protein VP39"/>
    <property type="match status" value="1"/>
</dbReference>
<protein>
    <submittedName>
        <fullName evidence="2">Methyltransferase domain-containing protein</fullName>
    </submittedName>
</protein>
<dbReference type="InterPro" id="IPR029063">
    <property type="entry name" value="SAM-dependent_MTases_sf"/>
</dbReference>
<accession>A0A8J7B7J6</accession>
<dbReference type="GO" id="GO:0032259">
    <property type="term" value="P:methylation"/>
    <property type="evidence" value="ECO:0007669"/>
    <property type="project" value="UniProtKB-KW"/>
</dbReference>
<dbReference type="InterPro" id="IPR025714">
    <property type="entry name" value="Methyltranfer_dom"/>
</dbReference>
<keyword evidence="2" id="KW-0489">Methyltransferase</keyword>
<dbReference type="EMBL" id="JADEWZ010000001">
    <property type="protein sequence ID" value="MBE9114400.1"/>
    <property type="molecule type" value="Genomic_DNA"/>
</dbReference>
<dbReference type="PANTHER" id="PTHR43861">
    <property type="entry name" value="TRANS-ACONITATE 2-METHYLTRANSFERASE-RELATED"/>
    <property type="match status" value="1"/>
</dbReference>
<sequence length="238" mass="25847">MSILELGCGPGEVTELLSELVGPAGRVLAVDRSDEMLARAETNLKKAGKKNVRFVRADLSNAPEYLNNVDHPSFDAVAGRRVLMYLASPDRVLAGLLPWLREGGLVVFEEADSTICPGHVAAMPAHERGAFLLGKLLSEEGVDQSMGFHLPATLSNAGLRFERIWAEAVIDGQGDQYTLGELLQLLKPRFESSDVATISEIESLLPQIEMEREPINVFVSGMRFCAKARKVNESGADA</sequence>
<reference evidence="2" key="1">
    <citation type="submission" date="2020-10" db="EMBL/GenBank/DDBJ databases">
        <authorList>
            <person name="Castelo-Branco R."/>
            <person name="Eusebio N."/>
            <person name="Adriana R."/>
            <person name="Vieira A."/>
            <person name="Brugerolle De Fraissinette N."/>
            <person name="Rezende De Castro R."/>
            <person name="Schneider M.P."/>
            <person name="Vasconcelos V."/>
            <person name="Leao P.N."/>
        </authorList>
    </citation>
    <scope>NUCLEOTIDE SEQUENCE</scope>
    <source>
        <strain evidence="2">LEGE 07157</strain>
    </source>
</reference>
<dbReference type="Pfam" id="PF13847">
    <property type="entry name" value="Methyltransf_31"/>
    <property type="match status" value="1"/>
</dbReference>
<name>A0A8J7B7J6_9CYAN</name>
<evidence type="ECO:0000259" key="1">
    <source>
        <dbReference type="Pfam" id="PF13847"/>
    </source>
</evidence>
<dbReference type="PANTHER" id="PTHR43861:SF1">
    <property type="entry name" value="TRANS-ACONITATE 2-METHYLTRANSFERASE"/>
    <property type="match status" value="1"/>
</dbReference>
<evidence type="ECO:0000313" key="3">
    <source>
        <dbReference type="Proteomes" id="UP000654482"/>
    </source>
</evidence>
<dbReference type="CDD" id="cd02440">
    <property type="entry name" value="AdoMet_MTases"/>
    <property type="match status" value="1"/>
</dbReference>
<keyword evidence="3" id="KW-1185">Reference proteome</keyword>
<dbReference type="Proteomes" id="UP000654482">
    <property type="component" value="Unassembled WGS sequence"/>
</dbReference>
<organism evidence="2 3">
    <name type="scientific">Lusitaniella coriacea LEGE 07157</name>
    <dbReference type="NCBI Taxonomy" id="945747"/>
    <lineage>
        <taxon>Bacteria</taxon>
        <taxon>Bacillati</taxon>
        <taxon>Cyanobacteriota</taxon>
        <taxon>Cyanophyceae</taxon>
        <taxon>Spirulinales</taxon>
        <taxon>Lusitaniellaceae</taxon>
        <taxon>Lusitaniella</taxon>
    </lineage>
</organism>
<proteinExistence type="predicted"/>